<feature type="compositionally biased region" description="Pro residues" evidence="1">
    <location>
        <begin position="299"/>
        <end position="325"/>
    </location>
</feature>
<feature type="region of interest" description="Disordered" evidence="1">
    <location>
        <begin position="34"/>
        <end position="88"/>
    </location>
</feature>
<evidence type="ECO:0000313" key="2">
    <source>
        <dbReference type="EMBL" id="KAF8651564.1"/>
    </source>
</evidence>
<reference evidence="2" key="1">
    <citation type="submission" date="2020-07" db="EMBL/GenBank/DDBJ databases">
        <title>Genome sequence and genetic diversity analysis of an under-domesticated orphan crop, white fonio (Digitaria exilis).</title>
        <authorList>
            <person name="Bennetzen J.L."/>
            <person name="Chen S."/>
            <person name="Ma X."/>
            <person name="Wang X."/>
            <person name="Yssel A.E.J."/>
            <person name="Chaluvadi S.R."/>
            <person name="Johnson M."/>
            <person name="Gangashetty P."/>
            <person name="Hamidou F."/>
            <person name="Sanogo M.D."/>
            <person name="Zwaenepoel A."/>
            <person name="Wallace J."/>
            <person name="Van De Peer Y."/>
            <person name="Van Deynze A."/>
        </authorList>
    </citation>
    <scope>NUCLEOTIDE SEQUENCE</scope>
    <source>
        <tissue evidence="2">Leaves</tissue>
    </source>
</reference>
<accession>A0A835DXB4</accession>
<dbReference type="Proteomes" id="UP000636709">
    <property type="component" value="Unassembled WGS sequence"/>
</dbReference>
<feature type="region of interest" description="Disordered" evidence="1">
    <location>
        <begin position="299"/>
        <end position="381"/>
    </location>
</feature>
<sequence length="381" mass="42252">MRSLPSPASLDVRTPPCVISHASCWLAPTECPGRPAGLRRSHSRGPACRLHSRGNAMSQERPRQRQAGTGTAEQTSTQTAQAAPPKLNSGDVERAVLHSLDYPCTTRLRLRRLLAYLRGHSYDEIYQAYASKPLMDFSKILPVRVIDDYSVQKMGVIFHVRDLAKLVKAGQLREAYHYVLSFAPRLLALFLQDLMAIICFVDGQVTVATILCEWFINIYRHLVLAKYPCFVALVEDVLFLRRIAAKMVEEMACNTPELRGMMHYPRGRNSLCHVVSNGYSELIVVDRIVLLKAVMSPPPPPRPASPSSPTQFPPTLPSPDSPRPPFSSAHVGRSNLQSRLSPSHRPGPSTQAYIHDLMAIYSPAPNPPHPTNAQNRACAEA</sequence>
<dbReference type="EMBL" id="JACEFO010002677">
    <property type="protein sequence ID" value="KAF8651564.1"/>
    <property type="molecule type" value="Genomic_DNA"/>
</dbReference>
<name>A0A835DXB4_9POAL</name>
<keyword evidence="3" id="KW-1185">Reference proteome</keyword>
<proteinExistence type="predicted"/>
<evidence type="ECO:0000313" key="3">
    <source>
        <dbReference type="Proteomes" id="UP000636709"/>
    </source>
</evidence>
<feature type="compositionally biased region" description="Low complexity" evidence="1">
    <location>
        <begin position="66"/>
        <end position="83"/>
    </location>
</feature>
<evidence type="ECO:0000256" key="1">
    <source>
        <dbReference type="SAM" id="MobiDB-lite"/>
    </source>
</evidence>
<protein>
    <submittedName>
        <fullName evidence="2">Uncharacterized protein</fullName>
    </submittedName>
</protein>
<organism evidence="2 3">
    <name type="scientific">Digitaria exilis</name>
    <dbReference type="NCBI Taxonomy" id="1010633"/>
    <lineage>
        <taxon>Eukaryota</taxon>
        <taxon>Viridiplantae</taxon>
        <taxon>Streptophyta</taxon>
        <taxon>Embryophyta</taxon>
        <taxon>Tracheophyta</taxon>
        <taxon>Spermatophyta</taxon>
        <taxon>Magnoliopsida</taxon>
        <taxon>Liliopsida</taxon>
        <taxon>Poales</taxon>
        <taxon>Poaceae</taxon>
        <taxon>PACMAD clade</taxon>
        <taxon>Panicoideae</taxon>
        <taxon>Panicodae</taxon>
        <taxon>Paniceae</taxon>
        <taxon>Anthephorinae</taxon>
        <taxon>Digitaria</taxon>
    </lineage>
</organism>
<dbReference type="PANTHER" id="PTHR36478">
    <property type="entry name" value="OS04G0614237 PROTEIN-RELATED"/>
    <property type="match status" value="1"/>
</dbReference>
<gene>
    <name evidence="2" type="ORF">HU200_063385</name>
</gene>
<dbReference type="PANTHER" id="PTHR36478:SF23">
    <property type="match status" value="1"/>
</dbReference>
<dbReference type="AlphaFoldDB" id="A0A835DXB4"/>
<comment type="caution">
    <text evidence="2">The sequence shown here is derived from an EMBL/GenBank/DDBJ whole genome shotgun (WGS) entry which is preliminary data.</text>
</comment>
<dbReference type="OrthoDB" id="715576at2759"/>